<proteinExistence type="predicted"/>
<dbReference type="Proteomes" id="UP000619457">
    <property type="component" value="Unassembled WGS sequence"/>
</dbReference>
<evidence type="ECO:0000313" key="9">
    <source>
        <dbReference type="EMBL" id="GGZ23318.1"/>
    </source>
</evidence>
<feature type="signal peptide" evidence="7">
    <location>
        <begin position="1"/>
        <end position="20"/>
    </location>
</feature>
<evidence type="ECO:0000256" key="6">
    <source>
        <dbReference type="SAM" id="MobiDB-lite"/>
    </source>
</evidence>
<reference evidence="9" key="2">
    <citation type="submission" date="2020-09" db="EMBL/GenBank/DDBJ databases">
        <authorList>
            <person name="Sun Q."/>
            <person name="Kim S."/>
        </authorList>
    </citation>
    <scope>NUCLEOTIDE SEQUENCE</scope>
    <source>
        <strain evidence="9">KCTC 12368</strain>
    </source>
</reference>
<feature type="region of interest" description="Disordered" evidence="6">
    <location>
        <begin position="246"/>
        <end position="285"/>
    </location>
</feature>
<evidence type="ECO:0000256" key="2">
    <source>
        <dbReference type="ARBA" id="ARBA00022729"/>
    </source>
</evidence>
<organism evidence="9 10">
    <name type="scientific">Echinicola pacifica</name>
    <dbReference type="NCBI Taxonomy" id="346377"/>
    <lineage>
        <taxon>Bacteria</taxon>
        <taxon>Pseudomonadati</taxon>
        <taxon>Bacteroidota</taxon>
        <taxon>Cytophagia</taxon>
        <taxon>Cytophagales</taxon>
        <taxon>Cyclobacteriaceae</taxon>
        <taxon>Echinicola</taxon>
    </lineage>
</organism>
<evidence type="ECO:0000256" key="1">
    <source>
        <dbReference type="ARBA" id="ARBA00004442"/>
    </source>
</evidence>
<sequence length="423" mass="46286">MKKLLLSTLMAGALAVGANAQNDFNKWSIDVNGGFNKPMSPMSPGFYSPSLNLGHADVGVRYMFNEKFGMKLDYGFGKYQEADGTPSFETNYSRINLQGVANVGRMMNFETWTKTIGLLYHLGAGYGTVTPKENEWVDFKDETYNFITGLTAQVRLGNRVSLNGDISTIISGRQNVAIDGHTSILPTDQGYYGANAVSWTGTLGLSFYLGGNTTHADWYVREGMYATKSELENQIGEIKDMLKDSDGDGVPDYLDKEPNTPSGARVDSHGRTQDSDGDGIPDHSDECAFVPGPASNNGCPVEEVEETDFFQKAINDGYVNVYYAFDSAKPLGYSASSVNYVSNFLKRNPGVNVEVKGYADEIGPDNYNQKLSEKRAKAVYDQLIAAGIDSSRISYKGYGEDTSVDKQSADARQLARRASFQVQ</sequence>
<dbReference type="PROSITE" id="PS51123">
    <property type="entry name" value="OMPA_2"/>
    <property type="match status" value="1"/>
</dbReference>
<dbReference type="InterPro" id="IPR050330">
    <property type="entry name" value="Bact_OuterMem_StrucFunc"/>
</dbReference>
<dbReference type="GO" id="GO:0009279">
    <property type="term" value="C:cell outer membrane"/>
    <property type="evidence" value="ECO:0007669"/>
    <property type="project" value="UniProtKB-SubCell"/>
</dbReference>
<dbReference type="PROSITE" id="PS01068">
    <property type="entry name" value="OMPA_1"/>
    <property type="match status" value="1"/>
</dbReference>
<dbReference type="PANTHER" id="PTHR30329">
    <property type="entry name" value="STATOR ELEMENT OF FLAGELLAR MOTOR COMPLEX"/>
    <property type="match status" value="1"/>
</dbReference>
<dbReference type="PRINTS" id="PR01021">
    <property type="entry name" value="OMPADOMAIN"/>
</dbReference>
<evidence type="ECO:0000256" key="4">
    <source>
        <dbReference type="ARBA" id="ARBA00023237"/>
    </source>
</evidence>
<accession>A0A918UMY3</accession>
<dbReference type="Pfam" id="PF02412">
    <property type="entry name" value="TSP_3"/>
    <property type="match status" value="1"/>
</dbReference>
<dbReference type="InterPro" id="IPR028974">
    <property type="entry name" value="TSP_type-3_rpt"/>
</dbReference>
<dbReference type="SUPFAM" id="SSF103647">
    <property type="entry name" value="TSP type-3 repeat"/>
    <property type="match status" value="1"/>
</dbReference>
<dbReference type="CDD" id="cd07185">
    <property type="entry name" value="OmpA_C-like"/>
    <property type="match status" value="1"/>
</dbReference>
<evidence type="ECO:0000259" key="8">
    <source>
        <dbReference type="PROSITE" id="PS51123"/>
    </source>
</evidence>
<dbReference type="Gene3D" id="4.10.1080.10">
    <property type="entry name" value="TSP type-3 repeat"/>
    <property type="match status" value="1"/>
</dbReference>
<evidence type="ECO:0000256" key="3">
    <source>
        <dbReference type="ARBA" id="ARBA00023136"/>
    </source>
</evidence>
<dbReference type="GO" id="GO:0005509">
    <property type="term" value="F:calcium ion binding"/>
    <property type="evidence" value="ECO:0007669"/>
    <property type="project" value="InterPro"/>
</dbReference>
<dbReference type="Pfam" id="PF00691">
    <property type="entry name" value="OmpA"/>
    <property type="match status" value="1"/>
</dbReference>
<dbReference type="RefSeq" id="WP_018471904.1">
    <property type="nucleotide sequence ID" value="NZ_BMWX01000002.1"/>
</dbReference>
<keyword evidence="3 5" id="KW-0472">Membrane</keyword>
<dbReference type="Gene3D" id="3.30.1330.60">
    <property type="entry name" value="OmpA-like domain"/>
    <property type="match status" value="1"/>
</dbReference>
<comment type="caution">
    <text evidence="9">The sequence shown here is derived from an EMBL/GenBank/DDBJ whole genome shotgun (WGS) entry which is preliminary data.</text>
</comment>
<reference evidence="9" key="1">
    <citation type="journal article" date="2014" name="Int. J. Syst. Evol. Microbiol.">
        <title>Complete genome sequence of Corynebacterium casei LMG S-19264T (=DSM 44701T), isolated from a smear-ripened cheese.</title>
        <authorList>
            <consortium name="US DOE Joint Genome Institute (JGI-PGF)"/>
            <person name="Walter F."/>
            <person name="Albersmeier A."/>
            <person name="Kalinowski J."/>
            <person name="Ruckert C."/>
        </authorList>
    </citation>
    <scope>NUCLEOTIDE SEQUENCE</scope>
    <source>
        <strain evidence="9">KCTC 12368</strain>
    </source>
</reference>
<dbReference type="InterPro" id="IPR036737">
    <property type="entry name" value="OmpA-like_sf"/>
</dbReference>
<dbReference type="AlphaFoldDB" id="A0A918UMY3"/>
<dbReference type="SUPFAM" id="SSF103088">
    <property type="entry name" value="OmpA-like"/>
    <property type="match status" value="1"/>
</dbReference>
<keyword evidence="10" id="KW-1185">Reference proteome</keyword>
<gene>
    <name evidence="9" type="ORF">GCM10007049_15280</name>
</gene>
<protein>
    <recommendedName>
        <fullName evidence="8">OmpA-like domain-containing protein</fullName>
    </recommendedName>
</protein>
<dbReference type="InterPro" id="IPR006665">
    <property type="entry name" value="OmpA-like"/>
</dbReference>
<name>A0A918UMY3_9BACT</name>
<evidence type="ECO:0000256" key="5">
    <source>
        <dbReference type="PROSITE-ProRule" id="PRU00473"/>
    </source>
</evidence>
<dbReference type="InterPro" id="IPR006664">
    <property type="entry name" value="OMP_bac"/>
</dbReference>
<feature type="chain" id="PRO_5037664717" description="OmpA-like domain-containing protein" evidence="7">
    <location>
        <begin position="21"/>
        <end position="423"/>
    </location>
</feature>
<evidence type="ECO:0000313" key="10">
    <source>
        <dbReference type="Proteomes" id="UP000619457"/>
    </source>
</evidence>
<feature type="domain" description="OmpA-like" evidence="8">
    <location>
        <begin position="310"/>
        <end position="423"/>
    </location>
</feature>
<dbReference type="InterPro" id="IPR006690">
    <property type="entry name" value="OMPA-like_CS"/>
</dbReference>
<dbReference type="EMBL" id="BMWX01000002">
    <property type="protein sequence ID" value="GGZ23318.1"/>
    <property type="molecule type" value="Genomic_DNA"/>
</dbReference>
<feature type="compositionally biased region" description="Basic and acidic residues" evidence="6">
    <location>
        <begin position="266"/>
        <end position="285"/>
    </location>
</feature>
<dbReference type="InterPro" id="IPR003367">
    <property type="entry name" value="Thrombospondin_3-like_rpt"/>
</dbReference>
<dbReference type="PANTHER" id="PTHR30329:SF21">
    <property type="entry name" value="LIPOPROTEIN YIAD-RELATED"/>
    <property type="match status" value="1"/>
</dbReference>
<comment type="subcellular location">
    <subcellularLocation>
        <location evidence="1">Cell outer membrane</location>
    </subcellularLocation>
</comment>
<dbReference type="GO" id="GO:0007155">
    <property type="term" value="P:cell adhesion"/>
    <property type="evidence" value="ECO:0007669"/>
    <property type="project" value="InterPro"/>
</dbReference>
<keyword evidence="2 7" id="KW-0732">Signal</keyword>
<keyword evidence="4" id="KW-0998">Cell outer membrane</keyword>
<evidence type="ECO:0000256" key="7">
    <source>
        <dbReference type="SAM" id="SignalP"/>
    </source>
</evidence>